<name>A0A0X3BK97_9EURY</name>
<accession>A0A0X3BK97</accession>
<protein>
    <submittedName>
        <fullName evidence="1">Uncharacterized protein</fullName>
    </submittedName>
</protein>
<dbReference type="Proteomes" id="UP000069850">
    <property type="component" value="Chromosome 1"/>
</dbReference>
<organism evidence="1 2">
    <name type="scientific">Methanoculleus bourgensis</name>
    <dbReference type="NCBI Taxonomy" id="83986"/>
    <lineage>
        <taxon>Archaea</taxon>
        <taxon>Methanobacteriati</taxon>
        <taxon>Methanobacteriota</taxon>
        <taxon>Stenosarchaea group</taxon>
        <taxon>Methanomicrobia</taxon>
        <taxon>Methanomicrobiales</taxon>
        <taxon>Methanomicrobiaceae</taxon>
        <taxon>Methanoculleus</taxon>
    </lineage>
</organism>
<dbReference type="KEGG" id="mema:MMAB1_1295"/>
<dbReference type="EMBL" id="LT158599">
    <property type="protein sequence ID" value="CVK32508.1"/>
    <property type="molecule type" value="Genomic_DNA"/>
</dbReference>
<proteinExistence type="predicted"/>
<dbReference type="AlphaFoldDB" id="A0A0X3BK97"/>
<reference evidence="1 2" key="1">
    <citation type="submission" date="2016-01" db="EMBL/GenBank/DDBJ databases">
        <authorList>
            <person name="Manzoor S."/>
        </authorList>
    </citation>
    <scope>NUCLEOTIDE SEQUENCE [LARGE SCALE GENOMIC DNA]</scope>
    <source>
        <strain evidence="1">Methanoculleus sp MAB1</strain>
    </source>
</reference>
<gene>
    <name evidence="1" type="ORF">MMAB1_1295</name>
</gene>
<evidence type="ECO:0000313" key="1">
    <source>
        <dbReference type="EMBL" id="CVK32508.1"/>
    </source>
</evidence>
<evidence type="ECO:0000313" key="2">
    <source>
        <dbReference type="Proteomes" id="UP000069850"/>
    </source>
</evidence>
<sequence>MAHLLFRGKTEWHFKAIYLREIEQEL</sequence>